<name>A0A2J6TUA7_9HELO</name>
<dbReference type="PANTHER" id="PTHR35043:SF7">
    <property type="entry name" value="TRANSCRIPTION FACTOR DOMAIN-CONTAINING PROTEIN"/>
    <property type="match status" value="1"/>
</dbReference>
<protein>
    <submittedName>
        <fullName evidence="2">Uncharacterized protein</fullName>
    </submittedName>
</protein>
<accession>A0A2J6TUA7</accession>
<dbReference type="RefSeq" id="XP_024743485.1">
    <property type="nucleotide sequence ID" value="XM_024876555.1"/>
</dbReference>
<dbReference type="OrthoDB" id="9451547at2759"/>
<feature type="transmembrane region" description="Helical" evidence="1">
    <location>
        <begin position="402"/>
        <end position="428"/>
    </location>
</feature>
<keyword evidence="1" id="KW-0472">Membrane</keyword>
<keyword evidence="1" id="KW-0812">Transmembrane</keyword>
<dbReference type="STRING" id="1095630.A0A2J6TUA7"/>
<dbReference type="InParanoid" id="A0A2J6TUA7"/>
<feature type="transmembrane region" description="Helical" evidence="1">
    <location>
        <begin position="365"/>
        <end position="390"/>
    </location>
</feature>
<proteinExistence type="predicted"/>
<dbReference type="Proteomes" id="UP000235371">
    <property type="component" value="Unassembled WGS sequence"/>
</dbReference>
<organism evidence="2 3">
    <name type="scientific">Hyaloscypha bicolor E</name>
    <dbReference type="NCBI Taxonomy" id="1095630"/>
    <lineage>
        <taxon>Eukaryota</taxon>
        <taxon>Fungi</taxon>
        <taxon>Dikarya</taxon>
        <taxon>Ascomycota</taxon>
        <taxon>Pezizomycotina</taxon>
        <taxon>Leotiomycetes</taxon>
        <taxon>Helotiales</taxon>
        <taxon>Hyaloscyphaceae</taxon>
        <taxon>Hyaloscypha</taxon>
        <taxon>Hyaloscypha bicolor</taxon>
    </lineage>
</organism>
<sequence>MTYAFYAIMGGFGVDISGFHNALEHATLTTHGLLLLARKGFGQYLDHEFIPDKSKLDLLAKFLVLFQIIEVIGNFIERKTKELPVSLLEYHTIIHVVCAIAMYLLWLRKPYDVQSPTILSHGEWFNELGYIVSSSDWAGCSGFEEERSKRRKWLLSYSQTRDPPLVWFGNLFQPLKVLSDAPIPGTHPLDRGCPHVRARYVRGTFPPRESWVVGQHGILEPPLDVPYYPANKVENTFVPAKGLEALFFLEPGQSLTTGFGLTAAVPFADVNQSPYPRYRVGISHNDLRRLEAAGVFFREVAQLREDSPLKRFLINNKEFGSSDHSPNPFSDHSIRHTGPRLICHHARNWAGLDELFDCLDSSSGWFWATFVAAVSIPGMYGGVHLIPSLSAPSIFSTMAEMILWRVSCLILVGFTCVCLFCGVMYGLIFGPRSLEALYLKYQMRQELEMFRRRDVWSQIWKNLWLGGVSSFICLSLAARAFLVIESFVSLRRVPEGVYQTPEMNFISWIPHLS</sequence>
<reference evidence="2 3" key="1">
    <citation type="submission" date="2016-04" db="EMBL/GenBank/DDBJ databases">
        <title>A degradative enzymes factory behind the ericoid mycorrhizal symbiosis.</title>
        <authorList>
            <consortium name="DOE Joint Genome Institute"/>
            <person name="Martino E."/>
            <person name="Morin E."/>
            <person name="Grelet G."/>
            <person name="Kuo A."/>
            <person name="Kohler A."/>
            <person name="Daghino S."/>
            <person name="Barry K."/>
            <person name="Choi C."/>
            <person name="Cichocki N."/>
            <person name="Clum A."/>
            <person name="Copeland A."/>
            <person name="Hainaut M."/>
            <person name="Haridas S."/>
            <person name="Labutti K."/>
            <person name="Lindquist E."/>
            <person name="Lipzen A."/>
            <person name="Khouja H.-R."/>
            <person name="Murat C."/>
            <person name="Ohm R."/>
            <person name="Olson A."/>
            <person name="Spatafora J."/>
            <person name="Veneault-Fourrey C."/>
            <person name="Henrissat B."/>
            <person name="Grigoriev I."/>
            <person name="Martin F."/>
            <person name="Perotto S."/>
        </authorList>
    </citation>
    <scope>NUCLEOTIDE SEQUENCE [LARGE SCALE GENOMIC DNA]</scope>
    <source>
        <strain evidence="2 3">E</strain>
    </source>
</reference>
<gene>
    <name evidence="2" type="ORF">K444DRAFT_551705</name>
</gene>
<evidence type="ECO:0000256" key="1">
    <source>
        <dbReference type="SAM" id="Phobius"/>
    </source>
</evidence>
<dbReference type="PANTHER" id="PTHR35043">
    <property type="entry name" value="TRANSCRIPTION FACTOR DOMAIN-CONTAINING PROTEIN"/>
    <property type="match status" value="1"/>
</dbReference>
<keyword evidence="3" id="KW-1185">Reference proteome</keyword>
<dbReference type="EMBL" id="KZ613743">
    <property type="protein sequence ID" value="PMD66581.1"/>
    <property type="molecule type" value="Genomic_DNA"/>
</dbReference>
<dbReference type="GeneID" id="36584634"/>
<evidence type="ECO:0000313" key="3">
    <source>
        <dbReference type="Proteomes" id="UP000235371"/>
    </source>
</evidence>
<dbReference type="AlphaFoldDB" id="A0A2J6TUA7"/>
<feature type="transmembrane region" description="Helical" evidence="1">
    <location>
        <begin position="463"/>
        <end position="482"/>
    </location>
</feature>
<keyword evidence="1" id="KW-1133">Transmembrane helix</keyword>
<evidence type="ECO:0000313" key="2">
    <source>
        <dbReference type="EMBL" id="PMD66581.1"/>
    </source>
</evidence>